<dbReference type="PANTHER" id="PTHR18901:SF38">
    <property type="entry name" value="PSEUDOURIDINE-5'-PHOSPHATASE"/>
    <property type="match status" value="1"/>
</dbReference>
<dbReference type="InterPro" id="IPR023198">
    <property type="entry name" value="PGP-like_dom2"/>
</dbReference>
<dbReference type="Proteomes" id="UP000195781">
    <property type="component" value="Unassembled WGS sequence"/>
</dbReference>
<dbReference type="Pfam" id="PF13419">
    <property type="entry name" value="HAD_2"/>
    <property type="match status" value="1"/>
</dbReference>
<dbReference type="PRINTS" id="PR00413">
    <property type="entry name" value="HADHALOGNASE"/>
</dbReference>
<dbReference type="SFLD" id="SFLDG01129">
    <property type="entry name" value="C1.5:_HAD__Beta-PGM__Phosphata"/>
    <property type="match status" value="1"/>
</dbReference>
<name>A0A1Y3XQT3_9ACTN</name>
<dbReference type="SFLD" id="SFLDG01135">
    <property type="entry name" value="C1.5.6:_HAD__Beta-PGM__Phospha"/>
    <property type="match status" value="1"/>
</dbReference>
<dbReference type="OrthoDB" id="9797743at2"/>
<evidence type="ECO:0000313" key="1">
    <source>
        <dbReference type="EMBL" id="OUN87906.1"/>
    </source>
</evidence>
<dbReference type="EMBL" id="NFIE01000015">
    <property type="protein sequence ID" value="OUN87906.1"/>
    <property type="molecule type" value="Genomic_DNA"/>
</dbReference>
<dbReference type="SFLD" id="SFLDS00003">
    <property type="entry name" value="Haloacid_Dehalogenase"/>
    <property type="match status" value="1"/>
</dbReference>
<evidence type="ECO:0000313" key="2">
    <source>
        <dbReference type="Proteomes" id="UP000195781"/>
    </source>
</evidence>
<organism evidence="1 2">
    <name type="scientific">[Collinsella] massiliensis</name>
    <dbReference type="NCBI Taxonomy" id="1232426"/>
    <lineage>
        <taxon>Bacteria</taxon>
        <taxon>Bacillati</taxon>
        <taxon>Actinomycetota</taxon>
        <taxon>Coriobacteriia</taxon>
        <taxon>Coriobacteriales</taxon>
        <taxon>Coriobacteriaceae</taxon>
        <taxon>Enorma</taxon>
    </lineage>
</organism>
<protein>
    <recommendedName>
        <fullName evidence="3">HAD family hydrolase</fullName>
    </recommendedName>
</protein>
<dbReference type="AlphaFoldDB" id="A0A1Y3XQT3"/>
<accession>A0A1Y3XQT3</accession>
<evidence type="ECO:0008006" key="3">
    <source>
        <dbReference type="Google" id="ProtNLM"/>
    </source>
</evidence>
<dbReference type="PANTHER" id="PTHR18901">
    <property type="entry name" value="2-DEOXYGLUCOSE-6-PHOSPHATE PHOSPHATASE 2"/>
    <property type="match status" value="1"/>
</dbReference>
<dbReference type="NCBIfam" id="TIGR01549">
    <property type="entry name" value="HAD-SF-IA-v1"/>
    <property type="match status" value="1"/>
</dbReference>
<dbReference type="InterPro" id="IPR023214">
    <property type="entry name" value="HAD_sf"/>
</dbReference>
<gene>
    <name evidence="1" type="ORF">B5G02_06990</name>
</gene>
<dbReference type="Gene3D" id="3.40.50.1000">
    <property type="entry name" value="HAD superfamily/HAD-like"/>
    <property type="match status" value="1"/>
</dbReference>
<proteinExistence type="predicted"/>
<dbReference type="CDD" id="cd07505">
    <property type="entry name" value="HAD_BPGM-like"/>
    <property type="match status" value="1"/>
</dbReference>
<keyword evidence="2" id="KW-1185">Reference proteome</keyword>
<reference evidence="2" key="1">
    <citation type="submission" date="2017-04" db="EMBL/GenBank/DDBJ databases">
        <title>Function of individual gut microbiota members based on whole genome sequencing of pure cultures obtained from chicken caecum.</title>
        <authorList>
            <person name="Medvecky M."/>
            <person name="Cejkova D."/>
            <person name="Polansky O."/>
            <person name="Karasova D."/>
            <person name="Kubasova T."/>
            <person name="Cizek A."/>
            <person name="Rychlik I."/>
        </authorList>
    </citation>
    <scope>NUCLEOTIDE SEQUENCE [LARGE SCALE GENOMIC DNA]</scope>
    <source>
        <strain evidence="2">An5</strain>
    </source>
</reference>
<dbReference type="RefSeq" id="WP_094335712.1">
    <property type="nucleotide sequence ID" value="NZ_NFIE01000015.1"/>
</dbReference>
<dbReference type="InterPro" id="IPR036412">
    <property type="entry name" value="HAD-like_sf"/>
</dbReference>
<dbReference type="NCBIfam" id="TIGR01509">
    <property type="entry name" value="HAD-SF-IA-v3"/>
    <property type="match status" value="1"/>
</dbReference>
<dbReference type="InterPro" id="IPR006439">
    <property type="entry name" value="HAD-SF_hydro_IA"/>
</dbReference>
<dbReference type="SUPFAM" id="SSF56784">
    <property type="entry name" value="HAD-like"/>
    <property type="match status" value="1"/>
</dbReference>
<dbReference type="InterPro" id="IPR041492">
    <property type="entry name" value="HAD_2"/>
</dbReference>
<dbReference type="Gene3D" id="1.10.150.240">
    <property type="entry name" value="Putative phosphatase, domain 2"/>
    <property type="match status" value="1"/>
</dbReference>
<sequence length="221" mass="24070">MITAVLFDLDGTLVDTETLSAESWRRVADEMGFTIDDETIYSFIGLTRPVIIERYGDKLGGHDRADAAFDRHYEIKFELAETDLHLMPGAEEALRTLSARGFKLGLATSSMRDVAERELAPFGLMDIFDASTCGTEAPASKPNPDIYLVTAEKLGVDPACCAVVEDSFNGVRAGHAAGMQVFLVPDLVAPTPEIQALCTEQLESLDELPAAIERWNSEGAR</sequence>
<comment type="caution">
    <text evidence="1">The sequence shown here is derived from an EMBL/GenBank/DDBJ whole genome shotgun (WGS) entry which is preliminary data.</text>
</comment>